<protein>
    <recommendedName>
        <fullName evidence="2">uroporphyrinogen-III C-methyltransferase</fullName>
        <ecNumber evidence="2">2.1.1.107</ecNumber>
    </recommendedName>
</protein>
<dbReference type="CDD" id="cd11642">
    <property type="entry name" value="SUMT"/>
    <property type="match status" value="1"/>
</dbReference>
<dbReference type="NCBIfam" id="TIGR01469">
    <property type="entry name" value="cobA_cysG_Cterm"/>
    <property type="match status" value="1"/>
</dbReference>
<dbReference type="GO" id="GO:0019354">
    <property type="term" value="P:siroheme biosynthetic process"/>
    <property type="evidence" value="ECO:0007669"/>
    <property type="project" value="UniProtKB-UniPathway"/>
</dbReference>
<dbReference type="AlphaFoldDB" id="A0A6M4MCF9"/>
<dbReference type="OrthoDB" id="9815856at2"/>
<evidence type="ECO:0000313" key="14">
    <source>
        <dbReference type="EMBL" id="QJR80340.1"/>
    </source>
</evidence>
<dbReference type="Pfam" id="PF00590">
    <property type="entry name" value="TP_methylase"/>
    <property type="match status" value="1"/>
</dbReference>
<name>A0A6M4MCF9_9ALTE</name>
<dbReference type="SUPFAM" id="SSF53790">
    <property type="entry name" value="Tetrapyrrole methylase"/>
    <property type="match status" value="1"/>
</dbReference>
<evidence type="ECO:0000256" key="10">
    <source>
        <dbReference type="ARBA" id="ARBA00023268"/>
    </source>
</evidence>
<dbReference type="InterPro" id="IPR006366">
    <property type="entry name" value="CobA/CysG_C"/>
</dbReference>
<keyword evidence="7" id="KW-0560">Oxidoreductase</keyword>
<evidence type="ECO:0000256" key="3">
    <source>
        <dbReference type="ARBA" id="ARBA00022573"/>
    </source>
</evidence>
<evidence type="ECO:0000259" key="13">
    <source>
        <dbReference type="Pfam" id="PF00590"/>
    </source>
</evidence>
<keyword evidence="10" id="KW-0511">Multifunctional enzyme</keyword>
<evidence type="ECO:0000256" key="6">
    <source>
        <dbReference type="ARBA" id="ARBA00022691"/>
    </source>
</evidence>
<comment type="similarity">
    <text evidence="1">Belongs to the precorrin methyltransferase family.</text>
</comment>
<dbReference type="EMBL" id="CP052766">
    <property type="protein sequence ID" value="QJR80340.1"/>
    <property type="molecule type" value="Genomic_DNA"/>
</dbReference>
<proteinExistence type="inferred from homology"/>
<keyword evidence="5 14" id="KW-0808">Transferase</keyword>
<accession>A0A6M4MCF9</accession>
<dbReference type="RefSeq" id="WP_075608350.1">
    <property type="nucleotide sequence ID" value="NZ_CP052766.1"/>
</dbReference>
<keyword evidence="9" id="KW-0627">Porphyrin biosynthesis</keyword>
<dbReference type="Proteomes" id="UP000219285">
    <property type="component" value="Chromosome"/>
</dbReference>
<dbReference type="InterPro" id="IPR000878">
    <property type="entry name" value="4pyrrol_Mease"/>
</dbReference>
<evidence type="ECO:0000256" key="2">
    <source>
        <dbReference type="ARBA" id="ARBA00012162"/>
    </source>
</evidence>
<organism evidence="14 15">
    <name type="scientific">Alteromonas pelagimontana</name>
    <dbReference type="NCBI Taxonomy" id="1858656"/>
    <lineage>
        <taxon>Bacteria</taxon>
        <taxon>Pseudomonadati</taxon>
        <taxon>Pseudomonadota</taxon>
        <taxon>Gammaproteobacteria</taxon>
        <taxon>Alteromonadales</taxon>
        <taxon>Alteromonadaceae</taxon>
        <taxon>Alteromonas/Salinimonas group</taxon>
        <taxon>Alteromonas</taxon>
    </lineage>
</organism>
<comment type="pathway">
    <text evidence="12">Cofactor biosynthesis; adenosylcobalamin biosynthesis; precorrin-2 from uroporphyrinogen III: step 1/1.</text>
</comment>
<dbReference type="InterPro" id="IPR014777">
    <property type="entry name" value="4pyrrole_Mease_sub1"/>
</dbReference>
<feature type="domain" description="Tetrapyrrole methylase" evidence="13">
    <location>
        <begin position="43"/>
        <end position="255"/>
    </location>
</feature>
<keyword evidence="3" id="KW-0169">Cobalamin biosynthesis</keyword>
<dbReference type="InterPro" id="IPR014776">
    <property type="entry name" value="4pyrrole_Mease_sub2"/>
</dbReference>
<reference evidence="14 15" key="2">
    <citation type="submission" date="2020-04" db="EMBL/GenBank/DDBJ databases">
        <title>Complete genome sequence of Alteromonas pelagimontana 5.12T.</title>
        <authorList>
            <person name="Sinha R.K."/>
            <person name="Krishnan K.P."/>
            <person name="Kurian J.P."/>
        </authorList>
    </citation>
    <scope>NUCLEOTIDE SEQUENCE [LARGE SCALE GENOMIC DNA]</scope>
    <source>
        <strain evidence="14 15">5.12</strain>
    </source>
</reference>
<reference evidence="15" key="1">
    <citation type="submission" date="2014-12" db="EMBL/GenBank/DDBJ databases">
        <title>Complete genome sequence of a multi-drug resistant Klebsiella pneumoniae.</title>
        <authorList>
            <person name="Hua X."/>
            <person name="Chen Q."/>
            <person name="Li X."/>
            <person name="Feng Y."/>
            <person name="Ruan Z."/>
            <person name="Yu Y."/>
        </authorList>
    </citation>
    <scope>NUCLEOTIDE SEQUENCE [LARGE SCALE GENOMIC DNA]</scope>
    <source>
        <strain evidence="15">5.12</strain>
    </source>
</reference>
<keyword evidence="6" id="KW-0949">S-adenosyl-L-methionine</keyword>
<gene>
    <name evidence="14" type="primary">cobA</name>
    <name evidence="14" type="ORF">CA267_005895</name>
</gene>
<keyword evidence="8" id="KW-0456">Lyase</keyword>
<keyword evidence="4 14" id="KW-0489">Methyltransferase</keyword>
<dbReference type="InterPro" id="IPR003043">
    <property type="entry name" value="Uropor_MeTrfase_CS"/>
</dbReference>
<dbReference type="GO" id="GO:0016491">
    <property type="term" value="F:oxidoreductase activity"/>
    <property type="evidence" value="ECO:0007669"/>
    <property type="project" value="UniProtKB-KW"/>
</dbReference>
<dbReference type="GO" id="GO:0004851">
    <property type="term" value="F:uroporphyrin-III C-methyltransferase activity"/>
    <property type="evidence" value="ECO:0007669"/>
    <property type="project" value="UniProtKB-EC"/>
</dbReference>
<evidence type="ECO:0000256" key="11">
    <source>
        <dbReference type="ARBA" id="ARBA00025705"/>
    </source>
</evidence>
<dbReference type="UniPathway" id="UPA00262">
    <property type="reaction ID" value="UER00211"/>
</dbReference>
<evidence type="ECO:0000256" key="12">
    <source>
        <dbReference type="ARBA" id="ARBA00060548"/>
    </source>
</evidence>
<dbReference type="GO" id="GO:0009236">
    <property type="term" value="P:cobalamin biosynthetic process"/>
    <property type="evidence" value="ECO:0007669"/>
    <property type="project" value="UniProtKB-KW"/>
</dbReference>
<dbReference type="Gene3D" id="3.30.950.10">
    <property type="entry name" value="Methyltransferase, Cobalt-precorrin-4 Transmethylase, Domain 2"/>
    <property type="match status" value="1"/>
</dbReference>
<dbReference type="NCBIfam" id="NF004790">
    <property type="entry name" value="PRK06136.1"/>
    <property type="match status" value="1"/>
</dbReference>
<sequence length="296" mass="31968">MTYSIAAQVARFPNLVFRVVESIRRKAAQRDFSHSREASAEGKVFIVGAGPGDADLLTVKAHKLLQVADIVLFDWLVDASVLAMIPRHVKTEFVGKRSGKHSMPQQDICQRLVALGKAGYTVVRLKGGDPAVFARTCEETEALSANNIPFAIVPGITAASGASAYTGIPLTDRRCAQTVRLMTAHLQDPTKEPDWTSIAAAMKNETVVMYMGLKRLGMITSRLADVGVALDLPVAVVENACCHNQRVITGTLTTIAPSVAEAQIEGPALLIFGEVIHSRQQVSPELLKHYSHVSFV</sequence>
<dbReference type="InterPro" id="IPR050161">
    <property type="entry name" value="Siro_Cobalamin_biosynth"/>
</dbReference>
<evidence type="ECO:0000256" key="1">
    <source>
        <dbReference type="ARBA" id="ARBA00005879"/>
    </source>
</evidence>
<dbReference type="InterPro" id="IPR035996">
    <property type="entry name" value="4pyrrol_Methylase_sf"/>
</dbReference>
<dbReference type="FunFam" id="3.40.1010.10:FF:000001">
    <property type="entry name" value="Siroheme synthase"/>
    <property type="match status" value="1"/>
</dbReference>
<dbReference type="PANTHER" id="PTHR45790">
    <property type="entry name" value="SIROHEME SYNTHASE-RELATED"/>
    <property type="match status" value="1"/>
</dbReference>
<dbReference type="GO" id="GO:0016829">
    <property type="term" value="F:lyase activity"/>
    <property type="evidence" value="ECO:0007669"/>
    <property type="project" value="UniProtKB-KW"/>
</dbReference>
<dbReference type="KEGG" id="apel:CA267_005895"/>
<dbReference type="Gene3D" id="3.40.1010.10">
    <property type="entry name" value="Cobalt-precorrin-4 Transmethylase, Domain 1"/>
    <property type="match status" value="1"/>
</dbReference>
<keyword evidence="15" id="KW-1185">Reference proteome</keyword>
<dbReference type="PROSITE" id="PS00839">
    <property type="entry name" value="SUMT_1"/>
    <property type="match status" value="1"/>
</dbReference>
<evidence type="ECO:0000256" key="8">
    <source>
        <dbReference type="ARBA" id="ARBA00023239"/>
    </source>
</evidence>
<comment type="pathway">
    <text evidence="11">Porphyrin-containing compound metabolism; siroheme biosynthesis; precorrin-2 from uroporphyrinogen III: step 1/1.</text>
</comment>
<dbReference type="GO" id="GO:0032259">
    <property type="term" value="P:methylation"/>
    <property type="evidence" value="ECO:0007669"/>
    <property type="project" value="UniProtKB-KW"/>
</dbReference>
<evidence type="ECO:0000256" key="9">
    <source>
        <dbReference type="ARBA" id="ARBA00023244"/>
    </source>
</evidence>
<evidence type="ECO:0000256" key="4">
    <source>
        <dbReference type="ARBA" id="ARBA00022603"/>
    </source>
</evidence>
<evidence type="ECO:0000256" key="5">
    <source>
        <dbReference type="ARBA" id="ARBA00022679"/>
    </source>
</evidence>
<evidence type="ECO:0000313" key="15">
    <source>
        <dbReference type="Proteomes" id="UP000219285"/>
    </source>
</evidence>
<evidence type="ECO:0000256" key="7">
    <source>
        <dbReference type="ARBA" id="ARBA00023002"/>
    </source>
</evidence>
<dbReference type="FunFam" id="3.30.950.10:FF:000001">
    <property type="entry name" value="Siroheme synthase"/>
    <property type="match status" value="1"/>
</dbReference>
<dbReference type="EC" id="2.1.1.107" evidence="2"/>
<dbReference type="PANTHER" id="PTHR45790:SF3">
    <property type="entry name" value="S-ADENOSYL-L-METHIONINE-DEPENDENT UROPORPHYRINOGEN III METHYLTRANSFERASE, CHLOROPLASTIC"/>
    <property type="match status" value="1"/>
</dbReference>